<accession>A0ABS0ACX4</accession>
<organism evidence="2 3">
    <name type="scientific">Alloalcanivorax venustensis ISO4</name>
    <dbReference type="NCBI Taxonomy" id="1177184"/>
    <lineage>
        <taxon>Bacteria</taxon>
        <taxon>Pseudomonadati</taxon>
        <taxon>Pseudomonadota</taxon>
        <taxon>Gammaproteobacteria</taxon>
        <taxon>Oceanospirillales</taxon>
        <taxon>Alcanivoracaceae</taxon>
        <taxon>Alloalcanivorax</taxon>
    </lineage>
</organism>
<evidence type="ECO:0000256" key="1">
    <source>
        <dbReference type="SAM" id="MobiDB-lite"/>
    </source>
</evidence>
<proteinExistence type="predicted"/>
<reference evidence="2 3" key="1">
    <citation type="submission" date="2012-09" db="EMBL/GenBank/DDBJ databases">
        <title>Genome Sequence of alkane-degrading Bacterium Alcanivorax venustensis ISO4.</title>
        <authorList>
            <person name="Lai Q."/>
            <person name="Shao Z."/>
        </authorList>
    </citation>
    <scope>NUCLEOTIDE SEQUENCE [LARGE SCALE GENOMIC DNA]</scope>
    <source>
        <strain evidence="2 3">ISO4</strain>
    </source>
</reference>
<dbReference type="EMBL" id="ARXR01000003">
    <property type="protein sequence ID" value="MBF5051960.1"/>
    <property type="molecule type" value="Genomic_DNA"/>
</dbReference>
<dbReference type="Proteomes" id="UP000644441">
    <property type="component" value="Unassembled WGS sequence"/>
</dbReference>
<evidence type="ECO:0000313" key="2">
    <source>
        <dbReference type="EMBL" id="MBF5051960.1"/>
    </source>
</evidence>
<feature type="compositionally biased region" description="Polar residues" evidence="1">
    <location>
        <begin position="24"/>
        <end position="35"/>
    </location>
</feature>
<keyword evidence="3" id="KW-1185">Reference proteome</keyword>
<sequence>MGNRPATGRLSAGCSVHPRRCREQTSAGLTNNPNLGLSPPVRGTDLRDELLVENPRFIPACAGNSNTTCRNLSWATVYPRLCGEQSDLSPAARRVPGLSPPVRGTDLRDELLVENPRLIPACAGNRAIYRRQRGEFPVYPRLCGEQEQQMTPHQALSGLSPPVRGTAGCLWAGMKSLRFIPACAGNSGWHRRPTDPRPVYPRLCGEQAISLVARFGTRGLSPPVRGTDHIEELRKESSRFIPACAGNRPHRRIEERKLAVYPRLCGEQPP</sequence>
<gene>
    <name evidence="2" type="ORF">ISO4_00562</name>
</gene>
<name>A0ABS0ACX4_9GAMM</name>
<protein>
    <submittedName>
        <fullName evidence="2">Uncharacterized protein</fullName>
    </submittedName>
</protein>
<evidence type="ECO:0000313" key="3">
    <source>
        <dbReference type="Proteomes" id="UP000644441"/>
    </source>
</evidence>
<comment type="caution">
    <text evidence="2">The sequence shown here is derived from an EMBL/GenBank/DDBJ whole genome shotgun (WGS) entry which is preliminary data.</text>
</comment>
<feature type="region of interest" description="Disordered" evidence="1">
    <location>
        <begin position="1"/>
        <end position="40"/>
    </location>
</feature>